<name>A0A9P9ALE3_9HYPO</name>
<evidence type="ECO:0000313" key="2">
    <source>
        <dbReference type="Proteomes" id="UP000777438"/>
    </source>
</evidence>
<proteinExistence type="predicted"/>
<reference evidence="1 2" key="1">
    <citation type="journal article" date="2021" name="Nat. Commun.">
        <title>Genetic determinants of endophytism in the Arabidopsis root mycobiome.</title>
        <authorList>
            <person name="Mesny F."/>
            <person name="Miyauchi S."/>
            <person name="Thiergart T."/>
            <person name="Pickel B."/>
            <person name="Atanasova L."/>
            <person name="Karlsson M."/>
            <person name="Huettel B."/>
            <person name="Barry K.W."/>
            <person name="Haridas S."/>
            <person name="Chen C."/>
            <person name="Bauer D."/>
            <person name="Andreopoulos W."/>
            <person name="Pangilinan J."/>
            <person name="LaButti K."/>
            <person name="Riley R."/>
            <person name="Lipzen A."/>
            <person name="Clum A."/>
            <person name="Drula E."/>
            <person name="Henrissat B."/>
            <person name="Kohler A."/>
            <person name="Grigoriev I.V."/>
            <person name="Martin F.M."/>
            <person name="Hacquard S."/>
        </authorList>
    </citation>
    <scope>NUCLEOTIDE SEQUENCE [LARGE SCALE GENOMIC DNA]</scope>
    <source>
        <strain evidence="1 2">MPI-CAGE-CH-0241</strain>
    </source>
</reference>
<keyword evidence="2" id="KW-1185">Reference proteome</keyword>
<evidence type="ECO:0000313" key="1">
    <source>
        <dbReference type="EMBL" id="KAH6880795.1"/>
    </source>
</evidence>
<dbReference type="OrthoDB" id="4636359at2759"/>
<sequence length="404" mass="47358">DVFATIPPEICLQIYVQLRSKRCIWKLAQASPTVLQQCMASKAHITRTLLAANLDESMRQDAMAIILYPSLDIAEIDLYKTIVSKHVGLWAAQQLPDPFKEQDHKLITELDKLYSRLLFFIEDYITKATAIFPPREYLCLPNLPSTRQLIFKGLIIGNRFDATRLADLEWKRLLTAFLRYELICKIRHPHKRQYRLERRDFQPTEREAIRCVHQYLESLYGAMFAQCGESWLPKSPSTRQLLYPDNFYFCADAYASDMGLRSGWRTMAGALACYGFDLATTLLRSATAGRCGRDRLARWFRFCFEREYPDWECYMSYNGLFLDQGANEVEDDNYQLGPGLYRVLYPRISHTFFKSLQLGIYRQRAWVFFDDDRFYPVSSIQPHFPTSNELEEESDKITLDTEWF</sequence>
<comment type="caution">
    <text evidence="1">The sequence shown here is derived from an EMBL/GenBank/DDBJ whole genome shotgun (WGS) entry which is preliminary data.</text>
</comment>
<dbReference type="Proteomes" id="UP000777438">
    <property type="component" value="Unassembled WGS sequence"/>
</dbReference>
<feature type="non-terminal residue" evidence="1">
    <location>
        <position position="404"/>
    </location>
</feature>
<organism evidence="1 2">
    <name type="scientific">Thelonectria olida</name>
    <dbReference type="NCBI Taxonomy" id="1576542"/>
    <lineage>
        <taxon>Eukaryota</taxon>
        <taxon>Fungi</taxon>
        <taxon>Dikarya</taxon>
        <taxon>Ascomycota</taxon>
        <taxon>Pezizomycotina</taxon>
        <taxon>Sordariomycetes</taxon>
        <taxon>Hypocreomycetidae</taxon>
        <taxon>Hypocreales</taxon>
        <taxon>Nectriaceae</taxon>
        <taxon>Thelonectria</taxon>
    </lineage>
</organism>
<dbReference type="EMBL" id="JAGPYM010000025">
    <property type="protein sequence ID" value="KAH6880795.1"/>
    <property type="molecule type" value="Genomic_DNA"/>
</dbReference>
<accession>A0A9P9ALE3</accession>
<feature type="non-terminal residue" evidence="1">
    <location>
        <position position="1"/>
    </location>
</feature>
<dbReference type="AlphaFoldDB" id="A0A9P9ALE3"/>
<protein>
    <submittedName>
        <fullName evidence="1">Uncharacterized protein</fullName>
    </submittedName>
</protein>
<gene>
    <name evidence="1" type="ORF">B0T10DRAFT_581442</name>
</gene>